<proteinExistence type="predicted"/>
<dbReference type="AlphaFoldDB" id="A0A5B8JSA6"/>
<dbReference type="OrthoDB" id="4244911at2"/>
<dbReference type="KEGG" id="sqz:FQU76_01885"/>
<keyword evidence="2" id="KW-1185">Reference proteome</keyword>
<reference evidence="1 2" key="1">
    <citation type="submission" date="2019-07" db="EMBL/GenBank/DDBJ databases">
        <authorList>
            <person name="Zhu P."/>
        </authorList>
    </citation>
    <scope>NUCLEOTIDE SEQUENCE [LARGE SCALE GENOMIC DNA]</scope>
    <source>
        <strain evidence="1 2">SSL-25</strain>
    </source>
</reference>
<protein>
    <submittedName>
        <fullName evidence="1">Uncharacterized protein</fullName>
    </submittedName>
</protein>
<gene>
    <name evidence="1" type="ORF">FQU76_01885</name>
</gene>
<dbReference type="Proteomes" id="UP000320580">
    <property type="component" value="Chromosome"/>
</dbReference>
<accession>A0A5B8JSA6</accession>
<dbReference type="EMBL" id="CP042266">
    <property type="protein sequence ID" value="QDY80693.1"/>
    <property type="molecule type" value="Genomic_DNA"/>
</dbReference>
<sequence length="114" mass="12512">MAAPGSPGWEQTATLWLRTLVPARYAGYPTLARHPIVLARHAQWQLQHEIGAVRAALRTSRAELPPLGVSDRIVESAILMYAAELEQLDRLARGVRLVTRALLAHAPEPHGRGV</sequence>
<name>A0A5B8JSA6_9ACTN</name>
<evidence type="ECO:0000313" key="1">
    <source>
        <dbReference type="EMBL" id="QDY80693.1"/>
    </source>
</evidence>
<evidence type="ECO:0000313" key="2">
    <source>
        <dbReference type="Proteomes" id="UP000320580"/>
    </source>
</evidence>
<organism evidence="1 2">
    <name type="scientific">Streptomyces qinzhouensis</name>
    <dbReference type="NCBI Taxonomy" id="2599401"/>
    <lineage>
        <taxon>Bacteria</taxon>
        <taxon>Bacillati</taxon>
        <taxon>Actinomycetota</taxon>
        <taxon>Actinomycetes</taxon>
        <taxon>Kitasatosporales</taxon>
        <taxon>Streptomycetaceae</taxon>
        <taxon>Streptomyces</taxon>
    </lineage>
</organism>